<accession>A0A833L045</accession>
<reference evidence="3 4" key="1">
    <citation type="submission" date="2019-12" db="EMBL/GenBank/DDBJ databases">
        <authorList>
            <person name="Wolfe R."/>
            <person name="Danczak R."/>
            <person name="Wilkins M."/>
        </authorList>
    </citation>
    <scope>NUCLEOTIDE SEQUENCE [LARGE SCALE GENOMIC DNA]</scope>
    <source>
        <strain evidence="3">X2_MaxBin.013</strain>
    </source>
</reference>
<dbReference type="SUPFAM" id="SSF52467">
    <property type="entry name" value="DHS-like NAD/FAD-binding domain"/>
    <property type="match status" value="1"/>
</dbReference>
<dbReference type="Gene3D" id="3.40.910.10">
    <property type="entry name" value="Deoxyhypusine synthase"/>
    <property type="match status" value="1"/>
</dbReference>
<dbReference type="EMBL" id="WPAF01000026">
    <property type="protein sequence ID" value="KAF0133427.1"/>
    <property type="molecule type" value="Genomic_DNA"/>
</dbReference>
<name>A0A833L045_UNCSA</name>
<dbReference type="InterPro" id="IPR002773">
    <property type="entry name" value="Deoxyhypusine_synthase"/>
</dbReference>
<evidence type="ECO:0000313" key="4">
    <source>
        <dbReference type="Proteomes" id="UP000488506"/>
    </source>
</evidence>
<dbReference type="PANTHER" id="PTHR11703">
    <property type="entry name" value="DEOXYHYPUSINE SYNTHASE"/>
    <property type="match status" value="1"/>
</dbReference>
<evidence type="ECO:0000256" key="1">
    <source>
        <dbReference type="ARBA" id="ARBA00009892"/>
    </source>
</evidence>
<dbReference type="GO" id="GO:0034038">
    <property type="term" value="F:deoxyhypusine synthase activity"/>
    <property type="evidence" value="ECO:0007669"/>
    <property type="project" value="TreeGrafter"/>
</dbReference>
<dbReference type="Pfam" id="PF01916">
    <property type="entry name" value="DS"/>
    <property type="match status" value="1"/>
</dbReference>
<dbReference type="Proteomes" id="UP000488506">
    <property type="component" value="Unassembled WGS sequence"/>
</dbReference>
<dbReference type="InterPro" id="IPR029035">
    <property type="entry name" value="DHS-like_NAD/FAD-binding_dom"/>
</dbReference>
<keyword evidence="2" id="KW-0808">Transferase</keyword>
<organism evidence="3 4">
    <name type="scientific">Candidatus Saganbacteria bacterium</name>
    <dbReference type="NCBI Taxonomy" id="2575572"/>
    <lineage>
        <taxon>Bacteria</taxon>
        <taxon>Bacillati</taxon>
        <taxon>Saganbacteria</taxon>
    </lineage>
</organism>
<evidence type="ECO:0000313" key="3">
    <source>
        <dbReference type="EMBL" id="KAF0133427.1"/>
    </source>
</evidence>
<dbReference type="InterPro" id="IPR036982">
    <property type="entry name" value="Deoxyhypusine_synthase_sf"/>
</dbReference>
<comment type="similarity">
    <text evidence="1">Belongs to the deoxyhypusine synthase family.</text>
</comment>
<dbReference type="GO" id="GO:0005737">
    <property type="term" value="C:cytoplasm"/>
    <property type="evidence" value="ECO:0007669"/>
    <property type="project" value="TreeGrafter"/>
</dbReference>
<proteinExistence type="inferred from homology"/>
<gene>
    <name evidence="3" type="ORF">FD145_1290</name>
</gene>
<dbReference type="PANTHER" id="PTHR11703:SF2">
    <property type="entry name" value="DEOXYHYPUSINE SYNTHASE-LIKE PROTEIN"/>
    <property type="match status" value="1"/>
</dbReference>
<protein>
    <submittedName>
        <fullName evidence="3">Deoxyhypusine synthase</fullName>
    </submittedName>
</protein>
<comment type="caution">
    <text evidence="3">The sequence shown here is derived from an EMBL/GenBank/DDBJ whole genome shotgun (WGS) entry which is preliminary data.</text>
</comment>
<sequence length="318" mass="35674">MVWKQMLNEKKLTIWLGISGAIVPAGMRRAVAYLIKNRMVDVVVSTGAQVFHDIAESLGILHYRGSAYVDDKALLDEGIDRFYDVLVQEDLQRKVDREIQKFIEELEPDYQYSSREFFALLGKYLEEKAVDKESIIIEAYKANVPVFAPALCDSSIGYSFVMARRGIRDKKDGKGFEATGKATYRYIDQMKDTDETVQIAESSKKSGVIYLGGGVPKNFIQQTELLNLILGNALPGHEYAIQITTDNPHFGGLSGCTFAEAQSWGKISKQAKMAQCFCDVTIALPILAHGLAEYESIAHKRPKPNFNWKGSHLKINYE</sequence>
<dbReference type="AlphaFoldDB" id="A0A833L045"/>
<evidence type="ECO:0000256" key="2">
    <source>
        <dbReference type="ARBA" id="ARBA00022679"/>
    </source>
</evidence>